<accession>A0A941IHM7</accession>
<comment type="caution">
    <text evidence="2">The sequence shown here is derived from an EMBL/GenBank/DDBJ whole genome shotgun (WGS) entry which is preliminary data.</text>
</comment>
<organism evidence="2 3">
    <name type="scientific">Actinospica acidithermotolerans</name>
    <dbReference type="NCBI Taxonomy" id="2828514"/>
    <lineage>
        <taxon>Bacteria</taxon>
        <taxon>Bacillati</taxon>
        <taxon>Actinomycetota</taxon>
        <taxon>Actinomycetes</taxon>
        <taxon>Catenulisporales</taxon>
        <taxon>Actinospicaceae</taxon>
        <taxon>Actinospica</taxon>
    </lineage>
</organism>
<dbReference type="RefSeq" id="WP_212518528.1">
    <property type="nucleotide sequence ID" value="NZ_JAGSOH010000033.1"/>
</dbReference>
<keyword evidence="1" id="KW-1133">Transmembrane helix</keyword>
<feature type="transmembrane region" description="Helical" evidence="1">
    <location>
        <begin position="22"/>
        <end position="42"/>
    </location>
</feature>
<evidence type="ECO:0000313" key="3">
    <source>
        <dbReference type="Proteomes" id="UP000676325"/>
    </source>
</evidence>
<feature type="transmembrane region" description="Helical" evidence="1">
    <location>
        <begin position="54"/>
        <end position="77"/>
    </location>
</feature>
<keyword evidence="1" id="KW-0812">Transmembrane</keyword>
<keyword evidence="3" id="KW-1185">Reference proteome</keyword>
<proteinExistence type="predicted"/>
<dbReference type="Proteomes" id="UP000676325">
    <property type="component" value="Unassembled WGS sequence"/>
</dbReference>
<evidence type="ECO:0000313" key="2">
    <source>
        <dbReference type="EMBL" id="MBR7827384.1"/>
    </source>
</evidence>
<protein>
    <submittedName>
        <fullName evidence="2">Uncharacterized protein</fullName>
    </submittedName>
</protein>
<feature type="transmembrane region" description="Helical" evidence="1">
    <location>
        <begin position="128"/>
        <end position="148"/>
    </location>
</feature>
<dbReference type="AlphaFoldDB" id="A0A941IHM7"/>
<keyword evidence="1" id="KW-0472">Membrane</keyword>
<evidence type="ECO:0000256" key="1">
    <source>
        <dbReference type="SAM" id="Phobius"/>
    </source>
</evidence>
<sequence>MTTPPDTKPAAAPTAAGRATRIALSVLLLAAGLAVGTVGAFYHRAEFTTGTISWPNGLLLSLGGLVGLLLGLGELLPVVPTRREVPARLPGVAFAAAGWVIAVIWLSYIGPPFSFANKGDVILANDWISMAFLIVGMALATFFLYRAWIASLDAKLARARG</sequence>
<name>A0A941IHM7_9ACTN</name>
<dbReference type="EMBL" id="JAGSOH010000033">
    <property type="protein sequence ID" value="MBR7827384.1"/>
    <property type="molecule type" value="Genomic_DNA"/>
</dbReference>
<feature type="transmembrane region" description="Helical" evidence="1">
    <location>
        <begin position="89"/>
        <end position="108"/>
    </location>
</feature>
<gene>
    <name evidence="2" type="ORF">KDK95_13785</name>
</gene>
<reference evidence="2" key="1">
    <citation type="submission" date="2021-04" db="EMBL/GenBank/DDBJ databases">
        <title>Genome based classification of Actinospica acidithermotolerans sp. nov., an actinobacterium isolated from an Indonesian hot spring.</title>
        <authorList>
            <person name="Kusuma A.B."/>
            <person name="Putra K.E."/>
            <person name="Nafisah S."/>
            <person name="Loh J."/>
            <person name="Nouioui I."/>
            <person name="Goodfellow M."/>
        </authorList>
    </citation>
    <scope>NUCLEOTIDE SEQUENCE</scope>
    <source>
        <strain evidence="2">MGRD01-02</strain>
    </source>
</reference>